<keyword evidence="2" id="KW-1185">Reference proteome</keyword>
<proteinExistence type="predicted"/>
<gene>
    <name evidence="1" type="ORF">CPELLU_LOCUS16388</name>
</gene>
<name>A0A9N9P0K2_9GLOM</name>
<organism evidence="1 2">
    <name type="scientific">Cetraspora pellucida</name>
    <dbReference type="NCBI Taxonomy" id="1433469"/>
    <lineage>
        <taxon>Eukaryota</taxon>
        <taxon>Fungi</taxon>
        <taxon>Fungi incertae sedis</taxon>
        <taxon>Mucoromycota</taxon>
        <taxon>Glomeromycotina</taxon>
        <taxon>Glomeromycetes</taxon>
        <taxon>Diversisporales</taxon>
        <taxon>Gigasporaceae</taxon>
        <taxon>Cetraspora</taxon>
    </lineage>
</organism>
<sequence length="70" mass="8208">SFKYCSASTIIDGFENNLIFDFKKVSDIKGIQIGIEEKKKNSKSFSGDIESDPKNEYYENEERNYINIWE</sequence>
<feature type="non-terminal residue" evidence="1">
    <location>
        <position position="1"/>
    </location>
</feature>
<protein>
    <submittedName>
        <fullName evidence="1">20531_t:CDS:1</fullName>
    </submittedName>
</protein>
<comment type="caution">
    <text evidence="1">The sequence shown here is derived from an EMBL/GenBank/DDBJ whole genome shotgun (WGS) entry which is preliminary data.</text>
</comment>
<evidence type="ECO:0000313" key="2">
    <source>
        <dbReference type="Proteomes" id="UP000789759"/>
    </source>
</evidence>
<evidence type="ECO:0000313" key="1">
    <source>
        <dbReference type="EMBL" id="CAG8780933.1"/>
    </source>
</evidence>
<dbReference type="Proteomes" id="UP000789759">
    <property type="component" value="Unassembled WGS sequence"/>
</dbReference>
<dbReference type="AlphaFoldDB" id="A0A9N9P0K2"/>
<dbReference type="EMBL" id="CAJVQA010024065">
    <property type="protein sequence ID" value="CAG8780933.1"/>
    <property type="molecule type" value="Genomic_DNA"/>
</dbReference>
<reference evidence="1" key="1">
    <citation type="submission" date="2021-06" db="EMBL/GenBank/DDBJ databases">
        <authorList>
            <person name="Kallberg Y."/>
            <person name="Tangrot J."/>
            <person name="Rosling A."/>
        </authorList>
    </citation>
    <scope>NUCLEOTIDE SEQUENCE</scope>
    <source>
        <strain evidence="1">FL966</strain>
    </source>
</reference>
<accession>A0A9N9P0K2</accession>